<reference evidence="5" key="1">
    <citation type="submission" date="2020-09" db="EMBL/GenBank/DDBJ databases">
        <title>Iningainema tapete sp. nov. (Scytonemataceae, Cyanobacteria) from greenhouses in central Florida (USA) produces two types of nodularin with biosynthetic potential for microcystin-LR and anabaenopeptins.</title>
        <authorList>
            <person name="Berthold D.E."/>
            <person name="Lefler F.W."/>
            <person name="Huang I.-S."/>
            <person name="Abdulla H."/>
            <person name="Zimba P.V."/>
            <person name="Laughinghouse H.D. IV."/>
        </authorList>
    </citation>
    <scope>NUCLEOTIDE SEQUENCE</scope>
    <source>
        <strain evidence="5">BLCCT55</strain>
    </source>
</reference>
<keyword evidence="3 4" id="KW-0349">Heme</keyword>
<sequence>MISKTHLPDGSQAPQWLQKIQYVRNSIAYMEAAAQRYGDIFNAPVIGNHAVVLFISNPQALQRIFTNDTKQFITPPNQLIQPIVGDYSIFTLSGSRHRRERRLLMPPFHGEHMRTYGQLICELVDKAMSALSIGTQFSARHVAQEISLAVILKVVFGIEKEERFNRLKQLIVKLTDSLQSPFIGGLLFYPSLQKDWGARSPWGYLRHLQRQIGELIYAEIRARHNQNHVLGSDILSLLMSAQDETGKPMTDAELHDELITLLIAGYETTATAIAWALYWIHRHPQIGEKLLVELNHMGSPDPTKIVQLPYLTAVCNETLRLYPVATLTVPREVKDPVELMGYQLEPGTRLYGCIYLTHQRPDIYPEPKLFKPERFLERQFSPYEFLPFGGGARRCIGEALALFEMKLVLATMLSHYRLEMADQSLEYPQRRGVIFTPARGVQMVLKEKLRA</sequence>
<name>A0A8J7BXZ4_9CYAN</name>
<comment type="similarity">
    <text evidence="2 4">Belongs to the cytochrome P450 family.</text>
</comment>
<comment type="cofactor">
    <cofactor evidence="1 3">
        <name>heme</name>
        <dbReference type="ChEBI" id="CHEBI:30413"/>
    </cofactor>
</comment>
<keyword evidence="6" id="KW-1185">Reference proteome</keyword>
<dbReference type="PRINTS" id="PR00463">
    <property type="entry name" value="EP450I"/>
</dbReference>
<dbReference type="RefSeq" id="WP_190829626.1">
    <property type="nucleotide sequence ID" value="NZ_CAWPPI010000057.1"/>
</dbReference>
<dbReference type="PROSITE" id="PS00086">
    <property type="entry name" value="CYTOCHROME_P450"/>
    <property type="match status" value="1"/>
</dbReference>
<dbReference type="GO" id="GO:0020037">
    <property type="term" value="F:heme binding"/>
    <property type="evidence" value="ECO:0007669"/>
    <property type="project" value="InterPro"/>
</dbReference>
<dbReference type="GO" id="GO:0004497">
    <property type="term" value="F:monooxygenase activity"/>
    <property type="evidence" value="ECO:0007669"/>
    <property type="project" value="UniProtKB-KW"/>
</dbReference>
<comment type="caution">
    <text evidence="5">The sequence shown here is derived from an EMBL/GenBank/DDBJ whole genome shotgun (WGS) entry which is preliminary data.</text>
</comment>
<evidence type="ECO:0000313" key="6">
    <source>
        <dbReference type="Proteomes" id="UP000629098"/>
    </source>
</evidence>
<feature type="binding site" description="axial binding residue" evidence="3">
    <location>
        <position position="395"/>
    </location>
    <ligand>
        <name>heme</name>
        <dbReference type="ChEBI" id="CHEBI:30413"/>
    </ligand>
    <ligandPart>
        <name>Fe</name>
        <dbReference type="ChEBI" id="CHEBI:18248"/>
    </ligandPart>
</feature>
<evidence type="ECO:0000256" key="1">
    <source>
        <dbReference type="ARBA" id="ARBA00001971"/>
    </source>
</evidence>
<evidence type="ECO:0000256" key="4">
    <source>
        <dbReference type="RuleBase" id="RU000461"/>
    </source>
</evidence>
<keyword evidence="3 4" id="KW-0408">Iron</keyword>
<gene>
    <name evidence="5" type="ORF">ICL16_16420</name>
</gene>
<keyword evidence="4" id="KW-0503">Monooxygenase</keyword>
<evidence type="ECO:0000313" key="5">
    <source>
        <dbReference type="EMBL" id="MBD2773613.1"/>
    </source>
</evidence>
<dbReference type="InterPro" id="IPR036396">
    <property type="entry name" value="Cyt_P450_sf"/>
</dbReference>
<accession>A0A8J7BXZ4</accession>
<evidence type="ECO:0000256" key="2">
    <source>
        <dbReference type="ARBA" id="ARBA00010617"/>
    </source>
</evidence>
<keyword evidence="3 4" id="KW-0479">Metal-binding</keyword>
<dbReference type="InterPro" id="IPR050121">
    <property type="entry name" value="Cytochrome_P450_monoxygenase"/>
</dbReference>
<dbReference type="GO" id="GO:0005506">
    <property type="term" value="F:iron ion binding"/>
    <property type="evidence" value="ECO:0007669"/>
    <property type="project" value="InterPro"/>
</dbReference>
<dbReference type="PANTHER" id="PTHR24305:SF166">
    <property type="entry name" value="CYTOCHROME P450 12A4, MITOCHONDRIAL-RELATED"/>
    <property type="match status" value="1"/>
</dbReference>
<dbReference type="CDD" id="cd11053">
    <property type="entry name" value="CYP110-like"/>
    <property type="match status" value="1"/>
</dbReference>
<protein>
    <submittedName>
        <fullName evidence="5">Cytochrome P450</fullName>
    </submittedName>
</protein>
<dbReference type="InterPro" id="IPR001128">
    <property type="entry name" value="Cyt_P450"/>
</dbReference>
<dbReference type="AlphaFoldDB" id="A0A8J7BXZ4"/>
<dbReference type="Gene3D" id="1.10.630.10">
    <property type="entry name" value="Cytochrome P450"/>
    <property type="match status" value="1"/>
</dbReference>
<dbReference type="SUPFAM" id="SSF48264">
    <property type="entry name" value="Cytochrome P450"/>
    <property type="match status" value="1"/>
</dbReference>
<organism evidence="5 6">
    <name type="scientific">Iningainema tapete BLCC-T55</name>
    <dbReference type="NCBI Taxonomy" id="2748662"/>
    <lineage>
        <taxon>Bacteria</taxon>
        <taxon>Bacillati</taxon>
        <taxon>Cyanobacteriota</taxon>
        <taxon>Cyanophyceae</taxon>
        <taxon>Nostocales</taxon>
        <taxon>Scytonemataceae</taxon>
        <taxon>Iningainema tapete</taxon>
    </lineage>
</organism>
<dbReference type="GO" id="GO:0016705">
    <property type="term" value="F:oxidoreductase activity, acting on paired donors, with incorporation or reduction of molecular oxygen"/>
    <property type="evidence" value="ECO:0007669"/>
    <property type="project" value="InterPro"/>
</dbReference>
<dbReference type="Proteomes" id="UP000629098">
    <property type="component" value="Unassembled WGS sequence"/>
</dbReference>
<dbReference type="InterPro" id="IPR002401">
    <property type="entry name" value="Cyt_P450_E_grp-I"/>
</dbReference>
<evidence type="ECO:0000256" key="3">
    <source>
        <dbReference type="PIRSR" id="PIRSR602401-1"/>
    </source>
</evidence>
<dbReference type="InterPro" id="IPR017972">
    <property type="entry name" value="Cyt_P450_CS"/>
</dbReference>
<proteinExistence type="inferred from homology"/>
<dbReference type="Pfam" id="PF00067">
    <property type="entry name" value="p450"/>
    <property type="match status" value="1"/>
</dbReference>
<dbReference type="PANTHER" id="PTHR24305">
    <property type="entry name" value="CYTOCHROME P450"/>
    <property type="match status" value="1"/>
</dbReference>
<dbReference type="EMBL" id="JACXAE010000057">
    <property type="protein sequence ID" value="MBD2773613.1"/>
    <property type="molecule type" value="Genomic_DNA"/>
</dbReference>
<dbReference type="PRINTS" id="PR00385">
    <property type="entry name" value="P450"/>
</dbReference>
<keyword evidence="4" id="KW-0560">Oxidoreductase</keyword>